<protein>
    <submittedName>
        <fullName evidence="2">Uncharacterized protein</fullName>
    </submittedName>
</protein>
<evidence type="ECO:0000313" key="2">
    <source>
        <dbReference type="EMBL" id="OJD10212.1"/>
    </source>
</evidence>
<name>A0A1J9Q2Q1_9EURO</name>
<dbReference type="AlphaFoldDB" id="A0A1J9Q2Q1"/>
<accession>A0A1J9Q2Q1</accession>
<gene>
    <name evidence="2" type="ORF">ACJ73_09887</name>
</gene>
<feature type="region of interest" description="Disordered" evidence="1">
    <location>
        <begin position="1"/>
        <end position="42"/>
    </location>
</feature>
<reference evidence="2 3" key="1">
    <citation type="submission" date="2015-08" db="EMBL/GenBank/DDBJ databases">
        <title>Emmonsia species relationships and genome sequence.</title>
        <authorList>
            <person name="Cuomo C.A."/>
            <person name="Schwartz I.S."/>
            <person name="Kenyon C."/>
            <person name="De Hoog G.S."/>
            <person name="Govender N.P."/>
            <person name="Botha A."/>
            <person name="Moreno L."/>
            <person name="De Vries M."/>
            <person name="Munoz J.F."/>
            <person name="Stielow J.B."/>
        </authorList>
    </citation>
    <scope>NUCLEOTIDE SEQUENCE [LARGE SCALE GENOMIC DNA]</scope>
    <source>
        <strain evidence="2 3">EI222</strain>
    </source>
</reference>
<dbReference type="Proteomes" id="UP000242791">
    <property type="component" value="Unassembled WGS sequence"/>
</dbReference>
<evidence type="ECO:0000313" key="3">
    <source>
        <dbReference type="Proteomes" id="UP000242791"/>
    </source>
</evidence>
<keyword evidence="3" id="KW-1185">Reference proteome</keyword>
<feature type="compositionally biased region" description="Polar residues" evidence="1">
    <location>
        <begin position="25"/>
        <end position="42"/>
    </location>
</feature>
<sequence length="71" mass="7658">MAGETPKHTHAAAAKAQEKKRATQIPRQSSLASQLCASTASQSIKPAMVETAKDLSKRIKEAKARRQEVEA</sequence>
<organism evidence="2 3">
    <name type="scientific">Blastomyces percursus</name>
    <dbReference type="NCBI Taxonomy" id="1658174"/>
    <lineage>
        <taxon>Eukaryota</taxon>
        <taxon>Fungi</taxon>
        <taxon>Dikarya</taxon>
        <taxon>Ascomycota</taxon>
        <taxon>Pezizomycotina</taxon>
        <taxon>Eurotiomycetes</taxon>
        <taxon>Eurotiomycetidae</taxon>
        <taxon>Onygenales</taxon>
        <taxon>Ajellomycetaceae</taxon>
        <taxon>Blastomyces</taxon>
    </lineage>
</organism>
<evidence type="ECO:0000256" key="1">
    <source>
        <dbReference type="SAM" id="MobiDB-lite"/>
    </source>
</evidence>
<comment type="caution">
    <text evidence="2">The sequence shown here is derived from an EMBL/GenBank/DDBJ whole genome shotgun (WGS) entry which is preliminary data.</text>
</comment>
<proteinExistence type="predicted"/>
<dbReference type="EMBL" id="LGTZ01003093">
    <property type="protein sequence ID" value="OJD10212.1"/>
    <property type="molecule type" value="Genomic_DNA"/>
</dbReference>
<dbReference type="VEuPathDB" id="FungiDB:ACJ73_09887"/>